<gene>
    <name evidence="1" type="ORF">XELAEV_180137249mg</name>
</gene>
<reference evidence="2" key="1">
    <citation type="journal article" date="2016" name="Nature">
        <title>Genome evolution in the allotetraploid frog Xenopus laevis.</title>
        <authorList>
            <person name="Session A.M."/>
            <person name="Uno Y."/>
            <person name="Kwon T."/>
            <person name="Chapman J.A."/>
            <person name="Toyoda A."/>
            <person name="Takahashi S."/>
            <person name="Fukui A."/>
            <person name="Hikosaka A."/>
            <person name="Suzuki A."/>
            <person name="Kondo M."/>
            <person name="van Heeringen S.J."/>
            <person name="Quigley I."/>
            <person name="Heinz S."/>
            <person name="Ogino H."/>
            <person name="Ochi H."/>
            <person name="Hellsten U."/>
            <person name="Lyons J.B."/>
            <person name="Simakov O."/>
            <person name="Putnam N."/>
            <person name="Stites J."/>
            <person name="Kuroki Y."/>
            <person name="Tanaka T."/>
            <person name="Michiue T."/>
            <person name="Watanabe M."/>
            <person name="Bogdanovic O."/>
            <person name="Lister R."/>
            <person name="Georgiou G."/>
            <person name="Paranjpe S.S."/>
            <person name="van Kruijsbergen I."/>
            <person name="Shu S."/>
            <person name="Carlson J."/>
            <person name="Kinoshita T."/>
            <person name="Ohta Y."/>
            <person name="Mawaribuchi S."/>
            <person name="Jenkins J."/>
            <person name="Grimwood J."/>
            <person name="Schmutz J."/>
            <person name="Mitros T."/>
            <person name="Mozaffari S.V."/>
            <person name="Suzuki Y."/>
            <person name="Haramoto Y."/>
            <person name="Yamamoto T.S."/>
            <person name="Takagi C."/>
            <person name="Heald R."/>
            <person name="Miller K."/>
            <person name="Haudenschild C."/>
            <person name="Kitzman J."/>
            <person name="Nakayama T."/>
            <person name="Izutsu Y."/>
            <person name="Robert J."/>
            <person name="Fortriede J."/>
            <person name="Burns K."/>
            <person name="Lotay V."/>
            <person name="Karimi K."/>
            <person name="Yasuoka Y."/>
            <person name="Dichmann D.S."/>
            <person name="Flajnik M.F."/>
            <person name="Houston D.W."/>
            <person name="Shendure J."/>
            <person name="DuPasquier L."/>
            <person name="Vize P.D."/>
            <person name="Zorn A.M."/>
            <person name="Ito M."/>
            <person name="Marcotte E.M."/>
            <person name="Wallingford J.B."/>
            <person name="Ito Y."/>
            <person name="Asashima M."/>
            <person name="Ueno N."/>
            <person name="Matsuda Y."/>
            <person name="Veenstra G.J."/>
            <person name="Fujiyama A."/>
            <person name="Harland R.M."/>
            <person name="Taira M."/>
            <person name="Rokhsar D.S."/>
        </authorList>
    </citation>
    <scope>NUCLEOTIDE SEQUENCE [LARGE SCALE GENOMIC DNA]</scope>
    <source>
        <strain evidence="2">J</strain>
    </source>
</reference>
<dbReference type="Proteomes" id="UP000694892">
    <property type="component" value="Chromosome 2L"/>
</dbReference>
<name>A0A974DQ34_XENLA</name>
<feature type="non-terminal residue" evidence="1">
    <location>
        <position position="45"/>
    </location>
</feature>
<sequence length="45" mass="5180">NWFLGKALHDEESTIIHHYAFTENPSVFKYPDFAAGWALSMPLVK</sequence>
<dbReference type="EMBL" id="CM004468">
    <property type="protein sequence ID" value="OCT96039.1"/>
    <property type="molecule type" value="Genomic_DNA"/>
</dbReference>
<evidence type="ECO:0000313" key="2">
    <source>
        <dbReference type="Proteomes" id="UP000694892"/>
    </source>
</evidence>
<accession>A0A974DQ34</accession>
<protein>
    <submittedName>
        <fullName evidence="1">Uncharacterized protein</fullName>
    </submittedName>
</protein>
<dbReference type="AlphaFoldDB" id="A0A974DQ34"/>
<organism evidence="1 2">
    <name type="scientific">Xenopus laevis</name>
    <name type="common">African clawed frog</name>
    <dbReference type="NCBI Taxonomy" id="8355"/>
    <lineage>
        <taxon>Eukaryota</taxon>
        <taxon>Metazoa</taxon>
        <taxon>Chordata</taxon>
        <taxon>Craniata</taxon>
        <taxon>Vertebrata</taxon>
        <taxon>Euteleostomi</taxon>
        <taxon>Amphibia</taxon>
        <taxon>Batrachia</taxon>
        <taxon>Anura</taxon>
        <taxon>Pipoidea</taxon>
        <taxon>Pipidae</taxon>
        <taxon>Xenopodinae</taxon>
        <taxon>Xenopus</taxon>
        <taxon>Xenopus</taxon>
    </lineage>
</organism>
<proteinExistence type="predicted"/>
<feature type="non-terminal residue" evidence="1">
    <location>
        <position position="1"/>
    </location>
</feature>
<evidence type="ECO:0000313" key="1">
    <source>
        <dbReference type="EMBL" id="OCT96039.1"/>
    </source>
</evidence>